<gene>
    <name evidence="2" type="ordered locus">KSE_62670</name>
</gene>
<dbReference type="RefSeq" id="WP_014139326.1">
    <property type="nucleotide sequence ID" value="NC_016109.1"/>
</dbReference>
<keyword evidence="1" id="KW-1133">Transmembrane helix</keyword>
<name>E4N1J6_KITSK</name>
<sequence>MTGGGALLALLGLALLLAPGPLAAHWPWTARPLDVRALGAWTLTFGAALLLAARESELRRVRGGMAAMVLTGLLGLTGLARYGDLVAWRQPGAWIAVLVLTALLGLGLCGYGVSAVLDPPRRDLPPGDVEEVELG</sequence>
<dbReference type="EMBL" id="AP010968">
    <property type="protein sequence ID" value="BAJ32030.1"/>
    <property type="molecule type" value="Genomic_DNA"/>
</dbReference>
<dbReference type="PATRIC" id="fig|452652.3.peg.6285"/>
<dbReference type="eggNOG" id="ENOG50333QQ">
    <property type="taxonomic scope" value="Bacteria"/>
</dbReference>
<protein>
    <submittedName>
        <fullName evidence="2">Uncharacterized protein</fullName>
    </submittedName>
</protein>
<reference evidence="2 3" key="1">
    <citation type="journal article" date="2010" name="DNA Res.">
        <title>Genome sequence of Kitasatospora setae NBRC 14216T: an evolutionary snapshot of the family Streptomycetaceae.</title>
        <authorList>
            <person name="Ichikawa N."/>
            <person name="Oguchi A."/>
            <person name="Ikeda H."/>
            <person name="Ishikawa J."/>
            <person name="Kitani S."/>
            <person name="Watanabe Y."/>
            <person name="Nakamura S."/>
            <person name="Katano Y."/>
            <person name="Kishi E."/>
            <person name="Sasagawa M."/>
            <person name="Ankai A."/>
            <person name="Fukui S."/>
            <person name="Hashimoto Y."/>
            <person name="Kamata S."/>
            <person name="Otoguro M."/>
            <person name="Tanikawa S."/>
            <person name="Nihira T."/>
            <person name="Horinouchi S."/>
            <person name="Ohnishi Y."/>
            <person name="Hayakawa M."/>
            <person name="Kuzuyama T."/>
            <person name="Arisawa A."/>
            <person name="Nomoto F."/>
            <person name="Miura H."/>
            <person name="Takahashi Y."/>
            <person name="Fujita N."/>
        </authorList>
    </citation>
    <scope>NUCLEOTIDE SEQUENCE [LARGE SCALE GENOMIC DNA]</scope>
    <source>
        <strain evidence="3">ATCC 33774 / DSM 43861 / JCM 3304 / KCC A-0304 / NBRC 14216 / KM-6054</strain>
    </source>
</reference>
<dbReference type="KEGG" id="ksk:KSE_62670"/>
<feature type="transmembrane region" description="Helical" evidence="1">
    <location>
        <begin position="65"/>
        <end position="82"/>
    </location>
</feature>
<keyword evidence="3" id="KW-1185">Reference proteome</keyword>
<feature type="transmembrane region" description="Helical" evidence="1">
    <location>
        <begin position="94"/>
        <end position="117"/>
    </location>
</feature>
<evidence type="ECO:0000313" key="3">
    <source>
        <dbReference type="Proteomes" id="UP000007076"/>
    </source>
</evidence>
<evidence type="ECO:0000313" key="2">
    <source>
        <dbReference type="EMBL" id="BAJ32030.1"/>
    </source>
</evidence>
<dbReference type="AlphaFoldDB" id="E4N1J6"/>
<proteinExistence type="predicted"/>
<organism evidence="2 3">
    <name type="scientific">Kitasatospora setae (strain ATCC 33774 / DSM 43861 / JCM 3304 / KCC A-0304 / NBRC 14216 / KM-6054)</name>
    <name type="common">Streptomyces setae</name>
    <dbReference type="NCBI Taxonomy" id="452652"/>
    <lineage>
        <taxon>Bacteria</taxon>
        <taxon>Bacillati</taxon>
        <taxon>Actinomycetota</taxon>
        <taxon>Actinomycetes</taxon>
        <taxon>Kitasatosporales</taxon>
        <taxon>Streptomycetaceae</taxon>
        <taxon>Kitasatospora</taxon>
    </lineage>
</organism>
<keyword evidence="1" id="KW-0812">Transmembrane</keyword>
<accession>E4N1J6</accession>
<dbReference type="HOGENOM" id="CLU_1882974_0_0_11"/>
<dbReference type="Proteomes" id="UP000007076">
    <property type="component" value="Chromosome"/>
</dbReference>
<feature type="transmembrane region" description="Helical" evidence="1">
    <location>
        <begin position="33"/>
        <end position="53"/>
    </location>
</feature>
<keyword evidence="1" id="KW-0472">Membrane</keyword>
<evidence type="ECO:0000256" key="1">
    <source>
        <dbReference type="SAM" id="Phobius"/>
    </source>
</evidence>